<dbReference type="AlphaFoldDB" id="A7I6I9"/>
<dbReference type="HOGENOM" id="CLU_026126_9_1_2"/>
<dbReference type="InterPro" id="IPR036249">
    <property type="entry name" value="Thioredoxin-like_sf"/>
</dbReference>
<dbReference type="Proteomes" id="UP000002408">
    <property type="component" value="Chromosome"/>
</dbReference>
<evidence type="ECO:0000259" key="1">
    <source>
        <dbReference type="PROSITE" id="PS50404"/>
    </source>
</evidence>
<dbReference type="Gene3D" id="3.40.30.10">
    <property type="entry name" value="Glutaredoxin"/>
    <property type="match status" value="1"/>
</dbReference>
<gene>
    <name evidence="2" type="ordered locus">Mboo_0832</name>
</gene>
<evidence type="ECO:0000313" key="2">
    <source>
        <dbReference type="EMBL" id="ABS55350.1"/>
    </source>
</evidence>
<dbReference type="PROSITE" id="PS50404">
    <property type="entry name" value="GST_NTER"/>
    <property type="match status" value="1"/>
</dbReference>
<dbReference type="STRING" id="456442.Mboo_0832"/>
<dbReference type="SUPFAM" id="SSF52833">
    <property type="entry name" value="Thioredoxin-like"/>
    <property type="match status" value="1"/>
</dbReference>
<dbReference type="CDD" id="cd02976">
    <property type="entry name" value="NrdH"/>
    <property type="match status" value="1"/>
</dbReference>
<dbReference type="InterPro" id="IPR002109">
    <property type="entry name" value="Glutaredoxin"/>
</dbReference>
<dbReference type="KEGG" id="mbn:Mboo_0832"/>
<dbReference type="EMBL" id="CP000780">
    <property type="protein sequence ID" value="ABS55350.1"/>
    <property type="molecule type" value="Genomic_DNA"/>
</dbReference>
<dbReference type="Pfam" id="PF00462">
    <property type="entry name" value="Glutaredoxin"/>
    <property type="match status" value="1"/>
</dbReference>
<dbReference type="InterPro" id="IPR004045">
    <property type="entry name" value="Glutathione_S-Trfase_N"/>
</dbReference>
<accession>A7I6I9</accession>
<dbReference type="eggNOG" id="arCOG02606">
    <property type="taxonomic scope" value="Archaea"/>
</dbReference>
<name>A7I6I9_METB6</name>
<organism evidence="2 3">
    <name type="scientific">Methanoregula boonei (strain DSM 21154 / JCM 14090 / 6A8)</name>
    <dbReference type="NCBI Taxonomy" id="456442"/>
    <lineage>
        <taxon>Archaea</taxon>
        <taxon>Methanobacteriati</taxon>
        <taxon>Methanobacteriota</taxon>
        <taxon>Stenosarchaea group</taxon>
        <taxon>Methanomicrobia</taxon>
        <taxon>Methanomicrobiales</taxon>
        <taxon>Methanoregulaceae</taxon>
        <taxon>Methanoregula</taxon>
    </lineage>
</organism>
<keyword evidence="3" id="KW-1185">Reference proteome</keyword>
<dbReference type="PROSITE" id="PS51354">
    <property type="entry name" value="GLUTAREDOXIN_2"/>
    <property type="match status" value="1"/>
</dbReference>
<reference evidence="3" key="1">
    <citation type="journal article" date="2015" name="Microbiology">
        <title>Genome of Methanoregula boonei 6A8 reveals adaptations to oligotrophic peatland environments.</title>
        <authorList>
            <person name="Braeuer S."/>
            <person name="Cadillo-Quiroz H."/>
            <person name="Kyrpides N."/>
            <person name="Woyke T."/>
            <person name="Goodwin L."/>
            <person name="Detter C."/>
            <person name="Podell S."/>
            <person name="Yavitt J.B."/>
            <person name="Zinder S.H."/>
        </authorList>
    </citation>
    <scope>NUCLEOTIDE SEQUENCE [LARGE SCALE GENOMIC DNA]</scope>
    <source>
        <strain evidence="3">DSM 21154 / JCM 14090 / 6A8</strain>
    </source>
</reference>
<protein>
    <submittedName>
        <fullName evidence="2">Glutaredoxin</fullName>
    </submittedName>
</protein>
<feature type="domain" description="GST N-terminal" evidence="1">
    <location>
        <begin position="11"/>
        <end position="92"/>
    </location>
</feature>
<evidence type="ECO:0000313" key="3">
    <source>
        <dbReference type="Proteomes" id="UP000002408"/>
    </source>
</evidence>
<proteinExistence type="predicted"/>
<sequence length="92" mass="10432">MPTHVNGKNRGSVMLYALSTCQWCHKTKVLLEELGIAFDYEYVDLLEGGEQDRVMNAVEHWNPSGSFPTLVIDNKRAVVGFREHEIREALAV</sequence>